<organism evidence="1 2">
    <name type="scientific">Danionella cerebrum</name>
    <dbReference type="NCBI Taxonomy" id="2873325"/>
    <lineage>
        <taxon>Eukaryota</taxon>
        <taxon>Metazoa</taxon>
        <taxon>Chordata</taxon>
        <taxon>Craniata</taxon>
        <taxon>Vertebrata</taxon>
        <taxon>Euteleostomi</taxon>
        <taxon>Actinopterygii</taxon>
        <taxon>Neopterygii</taxon>
        <taxon>Teleostei</taxon>
        <taxon>Ostariophysi</taxon>
        <taxon>Cypriniformes</taxon>
        <taxon>Danionidae</taxon>
        <taxon>Danioninae</taxon>
        <taxon>Danionella</taxon>
    </lineage>
</organism>
<name>A0A553NL62_9TELE</name>
<dbReference type="EMBL" id="SRMA01026864">
    <property type="protein sequence ID" value="TRY66130.1"/>
    <property type="molecule type" value="Genomic_DNA"/>
</dbReference>
<reference evidence="1 2" key="1">
    <citation type="journal article" date="2019" name="Sci. Data">
        <title>Hybrid genome assembly and annotation of Danionella translucida.</title>
        <authorList>
            <person name="Kadobianskyi M."/>
            <person name="Schulze L."/>
            <person name="Schuelke M."/>
            <person name="Judkewitz B."/>
        </authorList>
    </citation>
    <scope>NUCLEOTIDE SEQUENCE [LARGE SCALE GENOMIC DNA]</scope>
    <source>
        <strain evidence="1 2">Bolton</strain>
    </source>
</reference>
<dbReference type="AlphaFoldDB" id="A0A553NL62"/>
<sequence length="95" mass="10879">MLSAGRVCQKGVQCAHFRVPLDELEEASEEMDIWALEEQHTRVLYVLLTMELCFDQSDHVLERSLRSSQSRLSSMVGNNLHFLQKRVGSFPLGDE</sequence>
<protein>
    <submittedName>
        <fullName evidence="1">Uncharacterized protein</fullName>
    </submittedName>
</protein>
<evidence type="ECO:0000313" key="1">
    <source>
        <dbReference type="EMBL" id="TRY66130.1"/>
    </source>
</evidence>
<gene>
    <name evidence="1" type="ORF">DNTS_029071</name>
</gene>
<proteinExistence type="predicted"/>
<dbReference type="Proteomes" id="UP000316079">
    <property type="component" value="Unassembled WGS sequence"/>
</dbReference>
<evidence type="ECO:0000313" key="2">
    <source>
        <dbReference type="Proteomes" id="UP000316079"/>
    </source>
</evidence>
<keyword evidence="2" id="KW-1185">Reference proteome</keyword>
<accession>A0A553NL62</accession>
<comment type="caution">
    <text evidence="1">The sequence shown here is derived from an EMBL/GenBank/DDBJ whole genome shotgun (WGS) entry which is preliminary data.</text>
</comment>